<feature type="domain" description="UvrD-like helicase C-terminal" evidence="1">
    <location>
        <begin position="731"/>
        <end position="775"/>
    </location>
</feature>
<dbReference type="PANTHER" id="PTHR43788">
    <property type="entry name" value="DNA2/NAM7 HELICASE FAMILY MEMBER"/>
    <property type="match status" value="1"/>
</dbReference>
<dbReference type="Gene3D" id="1.10.10.2220">
    <property type="match status" value="1"/>
</dbReference>
<dbReference type="InterPro" id="IPR050534">
    <property type="entry name" value="Coronavir_polyprotein_1ab"/>
</dbReference>
<evidence type="ECO:0000313" key="3">
    <source>
        <dbReference type="EMBL" id="HBH1542560.1"/>
    </source>
</evidence>
<evidence type="ECO:0000259" key="1">
    <source>
        <dbReference type="Pfam" id="PF13538"/>
    </source>
</evidence>
<reference evidence="3" key="2">
    <citation type="submission" date="2021-06" db="EMBL/GenBank/DDBJ databases">
        <authorList>
            <consortium name="NCBI Pathogen Detection Project"/>
        </authorList>
    </citation>
    <scope>NUCLEOTIDE SEQUENCE</scope>
    <source>
        <strain evidence="3">HN1000</strain>
    </source>
</reference>
<sequence>MDLEKYKNGDSIKVTGICGNNIFFMEDTSFGIYNFETNDDIKITIKGIFNKKLVEGQTYELKGTIVLYKREKQIKVNEFRVCKPNTKKGIIAYLKTLYGLKSRAENIYDIFGDESIQVLLNNPLEVVNKVRGIGKKSVLKWQKELKEIEDNQYIFIELLNYGINYKNARKLHEKYKDEILKLIEENPYMLIKEIRGYGFLKCDKIALDLGIELDNINRLKAGVKFLLQEALLSGHCYLPLELIIEDAINLLNLSLSYKEMCSCNKSSSDEIIKFDKTYKLDKYLLAEKICLYEKNKKTKNNYILFSIKEELILEAIEELINENEIVNEDDCIYLKYLYLSEKLLAERLKLFTNYNQIYIKDEVEKVLNEVCSEKGYILEDKQREACIEFNLYNNGLFVLNGPAGTGKTFTLNLILEVAKRLSKRKLKIEAVAPTGKASKVVRNATYMDCSTIHRSLGYVPYMGFTMNEFNQFNKDIIVCDEGTMIDIELGWNFIKAIKTTSKLIIMGDVHQLPSVGPGTVLKDIIESQIVKVITLDVLKRQDLLSGIAKNANGVVEKKMVCPNEEDKDFYVLERDSVRKVRLAVISSIRRLVDKYGLEEIQVLLPQRTGSLGTNVFNYIIQKEFNPYANSEKKVLKTKFEAQIAEVGAPEEVSLFIAKNDKVIHVKNNYNMALYELKDGSFKKINKTDVTNGECGVVYDVVPLEKGGLRVIVQYDEYFAFYDDGVDELELSYAITIHKSQGSAWRAILLPIVPQHIYMLYNNLIYTGMTRARDFLAMIGSIKTIQQGIKKDIAIKRNTKLKDRMLVA</sequence>
<dbReference type="Pfam" id="PF14490">
    <property type="entry name" value="HHH_RecD2"/>
    <property type="match status" value="1"/>
</dbReference>
<dbReference type="SUPFAM" id="SSF52540">
    <property type="entry name" value="P-loop containing nucleoside triphosphate hydrolases"/>
    <property type="match status" value="1"/>
</dbReference>
<protein>
    <submittedName>
        <fullName evidence="3">AAA family ATPase</fullName>
    </submittedName>
</protein>
<dbReference type="RefSeq" id="WP_009899393.1">
    <property type="nucleotide sequence ID" value="NZ_JAGIVK010000017.1"/>
</dbReference>
<name>A0AAN5VLI1_CLODI</name>
<evidence type="ECO:0000259" key="2">
    <source>
        <dbReference type="Pfam" id="PF14490"/>
    </source>
</evidence>
<proteinExistence type="predicted"/>
<dbReference type="Gene3D" id="2.30.30.940">
    <property type="match status" value="1"/>
</dbReference>
<evidence type="ECO:0000313" key="4">
    <source>
        <dbReference type="Proteomes" id="UP000878956"/>
    </source>
</evidence>
<feature type="domain" description="ATP-dependent RecD2 DNA helicase-like helix-hairpin-helix" evidence="2">
    <location>
        <begin position="152"/>
        <end position="237"/>
    </location>
</feature>
<organism evidence="3 4">
    <name type="scientific">Clostridioides difficile</name>
    <name type="common">Peptoclostridium difficile</name>
    <dbReference type="NCBI Taxonomy" id="1496"/>
    <lineage>
        <taxon>Bacteria</taxon>
        <taxon>Bacillati</taxon>
        <taxon>Bacillota</taxon>
        <taxon>Clostridia</taxon>
        <taxon>Peptostreptococcales</taxon>
        <taxon>Peptostreptococcaceae</taxon>
        <taxon>Clostridioides</taxon>
    </lineage>
</organism>
<dbReference type="Pfam" id="PF13538">
    <property type="entry name" value="UvrD_C_2"/>
    <property type="match status" value="1"/>
</dbReference>
<comment type="caution">
    <text evidence="3">The sequence shown here is derived from an EMBL/GenBank/DDBJ whole genome shotgun (WGS) entry which is preliminary data.</text>
</comment>
<dbReference type="EMBL" id="DAEPXK010000019">
    <property type="protein sequence ID" value="HBH1542560.1"/>
    <property type="molecule type" value="Genomic_DNA"/>
</dbReference>
<dbReference type="Proteomes" id="UP000878956">
    <property type="component" value="Unassembled WGS sequence"/>
</dbReference>
<dbReference type="InterPro" id="IPR027417">
    <property type="entry name" value="P-loop_NTPase"/>
</dbReference>
<reference evidence="3" key="1">
    <citation type="journal article" date="2018" name="Genome Biol.">
        <title>SKESA: strategic k-mer extension for scrupulous assemblies.</title>
        <authorList>
            <person name="Souvorov A."/>
            <person name="Agarwala R."/>
            <person name="Lipman D.J."/>
        </authorList>
    </citation>
    <scope>NUCLEOTIDE SEQUENCE</scope>
    <source>
        <strain evidence="3">HN1000</strain>
    </source>
</reference>
<dbReference type="AlphaFoldDB" id="A0AAN5VLI1"/>
<dbReference type="Pfam" id="PF13245">
    <property type="entry name" value="AAA_19"/>
    <property type="match status" value="1"/>
</dbReference>
<dbReference type="CDD" id="cd18809">
    <property type="entry name" value="SF1_C_RecD"/>
    <property type="match status" value="1"/>
</dbReference>
<dbReference type="Gene3D" id="3.40.50.300">
    <property type="entry name" value="P-loop containing nucleotide triphosphate hydrolases"/>
    <property type="match status" value="2"/>
</dbReference>
<dbReference type="InterPro" id="IPR027785">
    <property type="entry name" value="UvrD-like_helicase_C"/>
</dbReference>
<dbReference type="InterPro" id="IPR029493">
    <property type="entry name" value="RecD2-like_HHH"/>
</dbReference>
<dbReference type="CDD" id="cd17933">
    <property type="entry name" value="DEXSc_RecD-like"/>
    <property type="match status" value="1"/>
</dbReference>
<gene>
    <name evidence="3" type="ORF">KRM00_002044</name>
</gene>
<accession>A0AAN5VLI1</accession>